<dbReference type="InterPro" id="IPR001041">
    <property type="entry name" value="2Fe-2S_ferredoxin-type"/>
</dbReference>
<feature type="domain" description="2Fe-2S ferredoxin-type" evidence="7">
    <location>
        <begin position="231"/>
        <end position="316"/>
    </location>
</feature>
<dbReference type="InterPro" id="IPR017927">
    <property type="entry name" value="FAD-bd_FR_type"/>
</dbReference>
<dbReference type="Gene3D" id="2.40.30.10">
    <property type="entry name" value="Translation factors"/>
    <property type="match status" value="1"/>
</dbReference>
<dbReference type="PANTHER" id="PTHR47354">
    <property type="entry name" value="NADH OXIDOREDUCTASE HCR"/>
    <property type="match status" value="1"/>
</dbReference>
<dbReference type="SUPFAM" id="SSF52343">
    <property type="entry name" value="Ferredoxin reductase-like, C-terminal NADP-linked domain"/>
    <property type="match status" value="1"/>
</dbReference>
<dbReference type="InterPro" id="IPR036010">
    <property type="entry name" value="2Fe-2S_ferredoxin-like_sf"/>
</dbReference>
<dbReference type="InterPro" id="IPR006058">
    <property type="entry name" value="2Fe2S_fd_BS"/>
</dbReference>
<evidence type="ECO:0000256" key="5">
    <source>
        <dbReference type="ARBA" id="ARBA00023004"/>
    </source>
</evidence>
<reference evidence="10" key="1">
    <citation type="submission" date="2015-07" db="EMBL/GenBank/DDBJ databases">
        <title>Discovery of a poly(ethylene terephthalate assimilation.</title>
        <authorList>
            <person name="Yoshida S."/>
            <person name="Hiraga K."/>
            <person name="Takehana T."/>
            <person name="Taniguchi I."/>
            <person name="Yamaji H."/>
            <person name="Maeda Y."/>
            <person name="Toyohara K."/>
            <person name="Miyamoto K."/>
            <person name="Kimura Y."/>
            <person name="Oda K."/>
        </authorList>
    </citation>
    <scope>NUCLEOTIDE SEQUENCE [LARGE SCALE GENOMIC DNA]</scope>
    <source>
        <strain evidence="10">NBRC 110686 / TISTR 2288 / 201-F6</strain>
    </source>
</reference>
<dbReference type="EMBL" id="BBYR01000073">
    <property type="protein sequence ID" value="GAP38352.1"/>
    <property type="molecule type" value="Genomic_DNA"/>
</dbReference>
<dbReference type="GO" id="GO:0051537">
    <property type="term" value="F:2 iron, 2 sulfur cluster binding"/>
    <property type="evidence" value="ECO:0007669"/>
    <property type="project" value="UniProtKB-KW"/>
</dbReference>
<dbReference type="CDD" id="cd06185">
    <property type="entry name" value="PDR_like"/>
    <property type="match status" value="1"/>
</dbReference>
<dbReference type="PANTHER" id="PTHR47354:SF1">
    <property type="entry name" value="CARNITINE MONOOXYGENASE REDUCTASE SUBUNIT"/>
    <property type="match status" value="1"/>
</dbReference>
<accession>A0A0K8P6V9</accession>
<evidence type="ECO:0000313" key="10">
    <source>
        <dbReference type="Proteomes" id="UP000037660"/>
    </source>
</evidence>
<evidence type="ECO:0000256" key="2">
    <source>
        <dbReference type="ARBA" id="ARBA00022714"/>
    </source>
</evidence>
<keyword evidence="6" id="KW-0411">Iron-sulfur</keyword>
<dbReference type="PROSITE" id="PS00197">
    <property type="entry name" value="2FE2S_FER_1"/>
    <property type="match status" value="1"/>
</dbReference>
<dbReference type="InterPro" id="IPR050415">
    <property type="entry name" value="MRET"/>
</dbReference>
<dbReference type="OrthoDB" id="370747at2"/>
<evidence type="ECO:0000256" key="6">
    <source>
        <dbReference type="ARBA" id="ARBA00023014"/>
    </source>
</evidence>
<evidence type="ECO:0000256" key="1">
    <source>
        <dbReference type="ARBA" id="ARBA00022630"/>
    </source>
</evidence>
<dbReference type="SUPFAM" id="SSF63380">
    <property type="entry name" value="Riboflavin synthase domain-like"/>
    <property type="match status" value="1"/>
</dbReference>
<evidence type="ECO:0000313" key="9">
    <source>
        <dbReference type="EMBL" id="GAP38352.1"/>
    </source>
</evidence>
<organism evidence="9 10">
    <name type="scientific">Piscinibacter sakaiensis</name>
    <name type="common">Ideonella sakaiensis</name>
    <dbReference type="NCBI Taxonomy" id="1547922"/>
    <lineage>
        <taxon>Bacteria</taxon>
        <taxon>Pseudomonadati</taxon>
        <taxon>Pseudomonadota</taxon>
        <taxon>Betaproteobacteria</taxon>
        <taxon>Burkholderiales</taxon>
        <taxon>Sphaerotilaceae</taxon>
        <taxon>Piscinibacter</taxon>
    </lineage>
</organism>
<evidence type="ECO:0000256" key="4">
    <source>
        <dbReference type="ARBA" id="ARBA00023002"/>
    </source>
</evidence>
<sequence length="316" mass="32935">MTPIATGWTPVVVERIIDWAEDVKQFTLRHAGGTALPSAGPGSHVDVRLPDGQVRQYSLCDGPDRAPATCTIAVRRAQASRGGSQAMHALQPGASLELGPARNLFPLHEGPAPAVLVGAGIGITPLLSMVRHLRADGRAHRLYQFARSPARALLADDDDGGQLFCGLDRMQARAVLDDIVQQAPADARFYVCGPPGFMAEVQAAVAAQRPQAEVASERFEPAAAADPGPAFVVRLARRGLAVPVPAGRSILQALAGHGVQVPSACESGLCGTCLTGVLAGLPDHRDDYLSADEKAANTSICVCVSGSVTPELVLDL</sequence>
<dbReference type="PROSITE" id="PS51384">
    <property type="entry name" value="FAD_FR"/>
    <property type="match status" value="1"/>
</dbReference>
<dbReference type="AlphaFoldDB" id="A0A0K8P6V9"/>
<evidence type="ECO:0000259" key="8">
    <source>
        <dbReference type="PROSITE" id="PS51384"/>
    </source>
</evidence>
<keyword evidence="5" id="KW-0408">Iron</keyword>
<evidence type="ECO:0000256" key="3">
    <source>
        <dbReference type="ARBA" id="ARBA00022723"/>
    </source>
</evidence>
<feature type="domain" description="FAD-binding FR-type" evidence="8">
    <location>
        <begin position="6"/>
        <end position="108"/>
    </location>
</feature>
<dbReference type="GO" id="GO:0046872">
    <property type="term" value="F:metal ion binding"/>
    <property type="evidence" value="ECO:0007669"/>
    <property type="project" value="UniProtKB-KW"/>
</dbReference>
<name>A0A0K8P6V9_PISS1</name>
<dbReference type="Gene3D" id="3.10.20.30">
    <property type="match status" value="1"/>
</dbReference>
<keyword evidence="1" id="KW-0285">Flavoprotein</keyword>
<keyword evidence="3" id="KW-0479">Metal-binding</keyword>
<dbReference type="SUPFAM" id="SSF54292">
    <property type="entry name" value="2Fe-2S ferredoxin-like"/>
    <property type="match status" value="1"/>
</dbReference>
<dbReference type="InterPro" id="IPR017938">
    <property type="entry name" value="Riboflavin_synthase-like_b-brl"/>
</dbReference>
<dbReference type="PROSITE" id="PS51085">
    <property type="entry name" value="2FE2S_FER_2"/>
    <property type="match status" value="1"/>
</dbReference>
<gene>
    <name evidence="9" type="ORF">ISF6_4810</name>
</gene>
<dbReference type="InterPro" id="IPR012675">
    <property type="entry name" value="Beta-grasp_dom_sf"/>
</dbReference>
<comment type="caution">
    <text evidence="9">The sequence shown here is derived from an EMBL/GenBank/DDBJ whole genome shotgun (WGS) entry which is preliminary data.</text>
</comment>
<keyword evidence="4" id="KW-0560">Oxidoreductase</keyword>
<proteinExistence type="predicted"/>
<protein>
    <submittedName>
        <fullName evidence="9">Flavodoxin reductase (Ferredoxin-NADPH reductase) family 1</fullName>
    </submittedName>
</protein>
<reference evidence="9 10" key="2">
    <citation type="journal article" date="2016" name="Science">
        <title>A bacterium that degrades and assimilates poly(ethylene terephthalate).</title>
        <authorList>
            <person name="Yoshida S."/>
            <person name="Hiraga K."/>
            <person name="Takehana T."/>
            <person name="Taniguchi I."/>
            <person name="Yamaji H."/>
            <person name="Maeda Y."/>
            <person name="Toyohara K."/>
            <person name="Miyamoto K."/>
            <person name="Kimura Y."/>
            <person name="Oda K."/>
        </authorList>
    </citation>
    <scope>NUCLEOTIDE SEQUENCE [LARGE SCALE GENOMIC DNA]</scope>
    <source>
        <strain evidence="10">NBRC 110686 / TISTR 2288 / 201-F6</strain>
    </source>
</reference>
<dbReference type="CDD" id="cd00207">
    <property type="entry name" value="fer2"/>
    <property type="match status" value="1"/>
</dbReference>
<dbReference type="Proteomes" id="UP000037660">
    <property type="component" value="Unassembled WGS sequence"/>
</dbReference>
<dbReference type="Gene3D" id="3.40.50.80">
    <property type="entry name" value="Nucleotide-binding domain of ferredoxin-NADP reductase (FNR) module"/>
    <property type="match status" value="1"/>
</dbReference>
<dbReference type="PRINTS" id="PR00409">
    <property type="entry name" value="PHDIOXRDTASE"/>
</dbReference>
<dbReference type="Pfam" id="PF00111">
    <property type="entry name" value="Fer2"/>
    <property type="match status" value="1"/>
</dbReference>
<keyword evidence="10" id="KW-1185">Reference proteome</keyword>
<dbReference type="InterPro" id="IPR039261">
    <property type="entry name" value="FNR_nucleotide-bd"/>
</dbReference>
<dbReference type="RefSeq" id="WP_054022216.1">
    <property type="nucleotide sequence ID" value="NZ_BBYR01000073.1"/>
</dbReference>
<keyword evidence="2" id="KW-0001">2Fe-2S</keyword>
<evidence type="ECO:0000259" key="7">
    <source>
        <dbReference type="PROSITE" id="PS51085"/>
    </source>
</evidence>
<dbReference type="STRING" id="1547922.ISF6_4810"/>
<dbReference type="GO" id="GO:0016491">
    <property type="term" value="F:oxidoreductase activity"/>
    <property type="evidence" value="ECO:0007669"/>
    <property type="project" value="UniProtKB-KW"/>
</dbReference>